<dbReference type="EMBL" id="WHPF01000003">
    <property type="protein sequence ID" value="NNV54887.1"/>
    <property type="molecule type" value="Genomic_DNA"/>
</dbReference>
<dbReference type="AlphaFoldDB" id="A0A8J8JQM2"/>
<feature type="binding site" evidence="8">
    <location>
        <position position="61"/>
    </location>
    <ligand>
        <name>Zn(2+)</name>
        <dbReference type="ChEBI" id="CHEBI:29105"/>
        <label>1</label>
        <note>catalytic</note>
    </ligand>
</feature>
<keyword evidence="6 8" id="KW-0378">Hydrolase</keyword>
<dbReference type="SUPFAM" id="SSF56281">
    <property type="entry name" value="Metallo-hydrolase/oxidoreductase"/>
    <property type="match status" value="1"/>
</dbReference>
<feature type="active site" description="Proton acceptor" evidence="8">
    <location>
        <position position="65"/>
    </location>
</feature>
<comment type="cofactor">
    <cofactor evidence="8">
        <name>Zn(2+)</name>
        <dbReference type="ChEBI" id="CHEBI:29105"/>
    </cofactor>
    <text evidence="8">Binds 2 Zn(2+) ions.</text>
</comment>
<comment type="catalytic activity">
    <reaction evidence="8">
        <text>Endonucleolytic cleavage of RNA, removing extra 3' nucleotides from tRNA precursor, generating 3' termini of tRNAs. A 3'-hydroxy group is left at the tRNA terminus and a 5'-phosphoryl group is left at the trailer molecule.</text>
        <dbReference type="EC" id="3.1.26.11"/>
    </reaction>
</comment>
<dbReference type="EC" id="3.1.26.11" evidence="8"/>
<feature type="binding site" evidence="8">
    <location>
        <position position="139"/>
    </location>
    <ligand>
        <name>Zn(2+)</name>
        <dbReference type="ChEBI" id="CHEBI:29105"/>
        <label>1</label>
        <note>catalytic</note>
    </ligand>
</feature>
<evidence type="ECO:0000256" key="1">
    <source>
        <dbReference type="ARBA" id="ARBA00011738"/>
    </source>
</evidence>
<dbReference type="PANTHER" id="PTHR46018:SF2">
    <property type="entry name" value="ZINC PHOSPHODIESTERASE ELAC PROTEIN 1"/>
    <property type="match status" value="1"/>
</dbReference>
<accession>A0A8J8JQM2</accession>
<dbReference type="RefSeq" id="WP_171606802.1">
    <property type="nucleotide sequence ID" value="NZ_WHPF01000003.1"/>
</dbReference>
<evidence type="ECO:0000256" key="6">
    <source>
        <dbReference type="ARBA" id="ARBA00022801"/>
    </source>
</evidence>
<dbReference type="HAMAP" id="MF_01818">
    <property type="entry name" value="RNase_Z_BN"/>
    <property type="match status" value="1"/>
</dbReference>
<keyword evidence="2 8" id="KW-0819">tRNA processing</keyword>
<keyword evidence="3 8" id="KW-0540">Nuclease</keyword>
<comment type="similarity">
    <text evidence="8">Belongs to the RNase Z family.</text>
</comment>
<feature type="binding site" evidence="8">
    <location>
        <position position="209"/>
    </location>
    <ligand>
        <name>Zn(2+)</name>
        <dbReference type="ChEBI" id="CHEBI:29105"/>
        <label>1</label>
        <note>catalytic</note>
    </ligand>
</feature>
<evidence type="ECO:0000256" key="3">
    <source>
        <dbReference type="ARBA" id="ARBA00022722"/>
    </source>
</evidence>
<proteinExistence type="inferred from homology"/>
<keyword evidence="4 8" id="KW-0479">Metal-binding</keyword>
<name>A0A8J8JQM2_9BACT</name>
<keyword evidence="5 8" id="KW-0255">Endonuclease</keyword>
<dbReference type="NCBIfam" id="NF000801">
    <property type="entry name" value="PRK00055.1-3"/>
    <property type="match status" value="1"/>
</dbReference>
<evidence type="ECO:0000256" key="8">
    <source>
        <dbReference type="HAMAP-Rule" id="MF_01818"/>
    </source>
</evidence>
<evidence type="ECO:0000256" key="4">
    <source>
        <dbReference type="ARBA" id="ARBA00022723"/>
    </source>
</evidence>
<evidence type="ECO:0000256" key="2">
    <source>
        <dbReference type="ARBA" id="ARBA00022694"/>
    </source>
</evidence>
<organism evidence="9 10">
    <name type="scientific">Limnovirga soli</name>
    <dbReference type="NCBI Taxonomy" id="2656915"/>
    <lineage>
        <taxon>Bacteria</taxon>
        <taxon>Pseudomonadati</taxon>
        <taxon>Bacteroidota</taxon>
        <taxon>Chitinophagia</taxon>
        <taxon>Chitinophagales</taxon>
        <taxon>Chitinophagaceae</taxon>
        <taxon>Limnovirga</taxon>
    </lineage>
</organism>
<sequence>MFGVTILGNNSALPVFDRHPTAQIVTLNDQLLLIDCGEGTQMQLSQYKIRRSKINHIFISHLHGDHYFGLPGLINSYGLMSREADLHIYAPSALQQILNLQFEAANTKLPFTLHFHSLPAEGIIVEEDKFSVTCFPVQHRIDCWGFLIKEKNKPRKIDKNKITQYNIPVTAFDKIKMGEDIITNEGETIKNELLTLPGKTPKSYAYCADTLYQENIASHFQNATMVYHETTYLKDLEERAALRFHSTTVQAGKIAKLANCEKLLIGHFSSKYEKLDEFLIETKEVFANTQLAIEGVTFLV</sequence>
<comment type="caution">
    <text evidence="9">The sequence shown here is derived from an EMBL/GenBank/DDBJ whole genome shotgun (WGS) entry which is preliminary data.</text>
</comment>
<dbReference type="InterPro" id="IPR013471">
    <property type="entry name" value="RNase_Z/BN"/>
</dbReference>
<dbReference type="CDD" id="cd07717">
    <property type="entry name" value="RNaseZ_ZiPD-like_MBL-fold"/>
    <property type="match status" value="1"/>
</dbReference>
<feature type="binding site" evidence="8">
    <location>
        <position position="63"/>
    </location>
    <ligand>
        <name>Zn(2+)</name>
        <dbReference type="ChEBI" id="CHEBI:29105"/>
        <label>1</label>
        <note>catalytic</note>
    </ligand>
</feature>
<gene>
    <name evidence="8" type="primary">rnz</name>
    <name evidence="9" type="ORF">GD597_05385</name>
</gene>
<evidence type="ECO:0000313" key="9">
    <source>
        <dbReference type="EMBL" id="NNV54887.1"/>
    </source>
</evidence>
<protein>
    <recommendedName>
        <fullName evidence="8">Ribonuclease Z</fullName>
        <shortName evidence="8">RNase Z</shortName>
        <ecNumber evidence="8">3.1.26.11</ecNumber>
    </recommendedName>
    <alternativeName>
        <fullName evidence="8">tRNA 3 endonuclease</fullName>
    </alternativeName>
    <alternativeName>
        <fullName evidence="8">tRNase Z</fullName>
    </alternativeName>
</protein>
<evidence type="ECO:0000256" key="7">
    <source>
        <dbReference type="ARBA" id="ARBA00022833"/>
    </source>
</evidence>
<evidence type="ECO:0000313" key="10">
    <source>
        <dbReference type="Proteomes" id="UP000598971"/>
    </source>
</evidence>
<keyword evidence="7 8" id="KW-0862">Zinc</keyword>
<feature type="binding site" evidence="8">
    <location>
        <position position="267"/>
    </location>
    <ligand>
        <name>Zn(2+)</name>
        <dbReference type="ChEBI" id="CHEBI:29105"/>
        <label>2</label>
        <note>catalytic</note>
    </ligand>
</feature>
<dbReference type="GO" id="GO:0008270">
    <property type="term" value="F:zinc ion binding"/>
    <property type="evidence" value="ECO:0007669"/>
    <property type="project" value="UniProtKB-UniRule"/>
</dbReference>
<feature type="binding site" evidence="8">
    <location>
        <position position="209"/>
    </location>
    <ligand>
        <name>Zn(2+)</name>
        <dbReference type="ChEBI" id="CHEBI:29105"/>
        <label>2</label>
        <note>catalytic</note>
    </ligand>
</feature>
<comment type="function">
    <text evidence="8">Zinc phosphodiesterase, which displays some tRNA 3'-processing endonuclease activity. Probably involved in tRNA maturation, by removing a 3'-trailer from precursor tRNA.</text>
</comment>
<comment type="subunit">
    <text evidence="1 8">Homodimer.</text>
</comment>
<feature type="binding site" evidence="8">
    <location>
        <position position="66"/>
    </location>
    <ligand>
        <name>Zn(2+)</name>
        <dbReference type="ChEBI" id="CHEBI:29105"/>
        <label>2</label>
        <note>catalytic</note>
    </ligand>
</feature>
<reference evidence="9" key="1">
    <citation type="submission" date="2019-10" db="EMBL/GenBank/DDBJ databases">
        <title>Draft genome sequence of Panacibacter sp. KCS-6.</title>
        <authorList>
            <person name="Yim K.J."/>
        </authorList>
    </citation>
    <scope>NUCLEOTIDE SEQUENCE</scope>
    <source>
        <strain evidence="9">KCS-6</strain>
    </source>
</reference>
<evidence type="ECO:0000256" key="5">
    <source>
        <dbReference type="ARBA" id="ARBA00022759"/>
    </source>
</evidence>
<dbReference type="Proteomes" id="UP000598971">
    <property type="component" value="Unassembled WGS sequence"/>
</dbReference>
<dbReference type="InterPro" id="IPR036866">
    <property type="entry name" value="RibonucZ/Hydroxyglut_hydro"/>
</dbReference>
<dbReference type="PANTHER" id="PTHR46018">
    <property type="entry name" value="ZINC PHOSPHODIESTERASE ELAC PROTEIN 1"/>
    <property type="match status" value="1"/>
</dbReference>
<dbReference type="Gene3D" id="3.60.15.10">
    <property type="entry name" value="Ribonuclease Z/Hydroxyacylglutathione hydrolase-like"/>
    <property type="match status" value="1"/>
</dbReference>
<feature type="binding site" evidence="8">
    <location>
        <position position="65"/>
    </location>
    <ligand>
        <name>Zn(2+)</name>
        <dbReference type="ChEBI" id="CHEBI:29105"/>
        <label>2</label>
        <note>catalytic</note>
    </ligand>
</feature>
<dbReference type="GO" id="GO:0042781">
    <property type="term" value="F:3'-tRNA processing endoribonuclease activity"/>
    <property type="evidence" value="ECO:0007669"/>
    <property type="project" value="UniProtKB-UniRule"/>
</dbReference>
<keyword evidence="10" id="KW-1185">Reference proteome</keyword>
<dbReference type="Pfam" id="PF23023">
    <property type="entry name" value="Anti-Pycsar_Apyc1"/>
    <property type="match status" value="1"/>
</dbReference>